<sequence length="403" mass="46680">MLNVTKITDYLLVYLLVAFSGVPFFYKAHIAMLIVSLALPAFIFVRRKRNVDRFFIYYVVFVLCIQVGQMLKFYEFPIQTYLGLHVRVLFAYLSIKAVGKKMMTYYVDILVFSVWTSLFFYVLSYVGSIEHFFENSIAPLFSNPLIKETNYKIWPSVILYTFNAQGEGLEWLKRNSGPFWEPGAFSGFLMVALLFNIIISGQLNNKKNRILMLGVLSTFSTSGLLVLVVLISFYLVLNRDLLRRYVLVPIVVITGIIAFFSVDFLGSKVVRKMSYSDATYNTRFKSAQIDINDFMQHPVLGMGRSQSTRFHGETEARAIHRNNGVTNHLVMYGAIAFLIYFYLIYLGFYRMCRVYDVNRRMAFFALIIILLIGFSQIYFTKVFFIAMTLIPVLYCKDEEVHNT</sequence>
<dbReference type="InterPro" id="IPR007016">
    <property type="entry name" value="O-antigen_ligase-rel_domated"/>
</dbReference>
<keyword evidence="4 5" id="KW-0472">Membrane</keyword>
<comment type="caution">
    <text evidence="7">The sequence shown here is derived from an EMBL/GenBank/DDBJ whole genome shotgun (WGS) entry which is preliminary data.</text>
</comment>
<evidence type="ECO:0000259" key="6">
    <source>
        <dbReference type="Pfam" id="PF04932"/>
    </source>
</evidence>
<feature type="transmembrane region" description="Helical" evidence="5">
    <location>
        <begin position="55"/>
        <end position="74"/>
    </location>
</feature>
<evidence type="ECO:0000256" key="2">
    <source>
        <dbReference type="ARBA" id="ARBA00022692"/>
    </source>
</evidence>
<keyword evidence="2 5" id="KW-0812">Transmembrane</keyword>
<feature type="domain" description="O-antigen ligase-related" evidence="6">
    <location>
        <begin position="211"/>
        <end position="309"/>
    </location>
</feature>
<evidence type="ECO:0000313" key="7">
    <source>
        <dbReference type="EMBL" id="GAF03661.1"/>
    </source>
</evidence>
<feature type="transmembrane region" description="Helical" evidence="5">
    <location>
        <begin position="80"/>
        <end position="98"/>
    </location>
</feature>
<reference evidence="7 8" key="1">
    <citation type="journal article" date="2014" name="Genome Announc.">
        <title>Draft Genome Sequence of Cytophaga fermentans JCM 21142T, a Facultative Anaerobe Isolated from Marine Mud.</title>
        <authorList>
            <person name="Starns D."/>
            <person name="Oshima K."/>
            <person name="Suda W."/>
            <person name="Iino T."/>
            <person name="Yuki M."/>
            <person name="Inoue J."/>
            <person name="Kitamura K."/>
            <person name="Iida T."/>
            <person name="Darby A."/>
            <person name="Hattori M."/>
            <person name="Ohkuma M."/>
        </authorList>
    </citation>
    <scope>NUCLEOTIDE SEQUENCE [LARGE SCALE GENOMIC DNA]</scope>
    <source>
        <strain evidence="7 8">JCM 21142</strain>
    </source>
</reference>
<name>W7YGZ6_9BACT</name>
<dbReference type="STRING" id="869213.GCA_000517085_00900"/>
<feature type="transmembrane region" description="Helical" evidence="5">
    <location>
        <begin position="246"/>
        <end position="266"/>
    </location>
</feature>
<dbReference type="RefSeq" id="WP_027470850.1">
    <property type="nucleotide sequence ID" value="NZ_BAMD01000028.1"/>
</dbReference>
<keyword evidence="8" id="KW-1185">Reference proteome</keyword>
<evidence type="ECO:0000256" key="4">
    <source>
        <dbReference type="ARBA" id="ARBA00023136"/>
    </source>
</evidence>
<feature type="transmembrane region" description="Helical" evidence="5">
    <location>
        <begin position="12"/>
        <end position="43"/>
    </location>
</feature>
<comment type="subcellular location">
    <subcellularLocation>
        <location evidence="1">Membrane</location>
        <topology evidence="1">Multi-pass membrane protein</topology>
    </subcellularLocation>
</comment>
<dbReference type="eggNOG" id="ENOG5033BSA">
    <property type="taxonomic scope" value="Bacteria"/>
</dbReference>
<feature type="transmembrane region" description="Helical" evidence="5">
    <location>
        <begin position="329"/>
        <end position="349"/>
    </location>
</feature>
<evidence type="ECO:0000256" key="5">
    <source>
        <dbReference type="SAM" id="Phobius"/>
    </source>
</evidence>
<proteinExistence type="predicted"/>
<keyword evidence="3 5" id="KW-1133">Transmembrane helix</keyword>
<evidence type="ECO:0000256" key="3">
    <source>
        <dbReference type="ARBA" id="ARBA00022989"/>
    </source>
</evidence>
<evidence type="ECO:0000313" key="8">
    <source>
        <dbReference type="Proteomes" id="UP000019402"/>
    </source>
</evidence>
<dbReference type="Proteomes" id="UP000019402">
    <property type="component" value="Unassembled WGS sequence"/>
</dbReference>
<feature type="transmembrane region" description="Helical" evidence="5">
    <location>
        <begin position="105"/>
        <end position="126"/>
    </location>
</feature>
<gene>
    <name evidence="7" type="ORF">JCM21142_52340</name>
</gene>
<evidence type="ECO:0000256" key="1">
    <source>
        <dbReference type="ARBA" id="ARBA00004141"/>
    </source>
</evidence>
<dbReference type="AlphaFoldDB" id="W7YGZ6"/>
<dbReference type="OrthoDB" id="834927at2"/>
<protein>
    <recommendedName>
        <fullName evidence="6">O-antigen ligase-related domain-containing protein</fullName>
    </recommendedName>
</protein>
<accession>W7YGZ6</accession>
<feature type="transmembrane region" description="Helical" evidence="5">
    <location>
        <begin position="361"/>
        <end position="379"/>
    </location>
</feature>
<feature type="transmembrane region" description="Helical" evidence="5">
    <location>
        <begin position="179"/>
        <end position="199"/>
    </location>
</feature>
<dbReference type="GO" id="GO:0016020">
    <property type="term" value="C:membrane"/>
    <property type="evidence" value="ECO:0007669"/>
    <property type="project" value="UniProtKB-SubCell"/>
</dbReference>
<organism evidence="7 8">
    <name type="scientific">Saccharicrinis fermentans DSM 9555 = JCM 21142</name>
    <dbReference type="NCBI Taxonomy" id="869213"/>
    <lineage>
        <taxon>Bacteria</taxon>
        <taxon>Pseudomonadati</taxon>
        <taxon>Bacteroidota</taxon>
        <taxon>Bacteroidia</taxon>
        <taxon>Marinilabiliales</taxon>
        <taxon>Marinilabiliaceae</taxon>
        <taxon>Saccharicrinis</taxon>
    </lineage>
</organism>
<dbReference type="Pfam" id="PF04932">
    <property type="entry name" value="Wzy_C"/>
    <property type="match status" value="1"/>
</dbReference>
<dbReference type="EMBL" id="BAMD01000028">
    <property type="protein sequence ID" value="GAF03661.1"/>
    <property type="molecule type" value="Genomic_DNA"/>
</dbReference>
<feature type="transmembrane region" description="Helical" evidence="5">
    <location>
        <begin position="211"/>
        <end position="234"/>
    </location>
</feature>